<accession>A0A0F8XW37</accession>
<comment type="caution">
    <text evidence="1">The sequence shown here is derived from an EMBL/GenBank/DDBJ whole genome shotgun (WGS) entry which is preliminary data.</text>
</comment>
<protein>
    <submittedName>
        <fullName evidence="1">Uncharacterized protein</fullName>
    </submittedName>
</protein>
<evidence type="ECO:0000313" key="1">
    <source>
        <dbReference type="EMBL" id="KKK65465.1"/>
    </source>
</evidence>
<name>A0A0F8XW37_9ZZZZ</name>
<reference evidence="1" key="1">
    <citation type="journal article" date="2015" name="Nature">
        <title>Complex archaea that bridge the gap between prokaryotes and eukaryotes.</title>
        <authorList>
            <person name="Spang A."/>
            <person name="Saw J.H."/>
            <person name="Jorgensen S.L."/>
            <person name="Zaremba-Niedzwiedzka K."/>
            <person name="Martijn J."/>
            <person name="Lind A.E."/>
            <person name="van Eijk R."/>
            <person name="Schleper C."/>
            <person name="Guy L."/>
            <person name="Ettema T.J."/>
        </authorList>
    </citation>
    <scope>NUCLEOTIDE SEQUENCE</scope>
</reference>
<feature type="non-terminal residue" evidence="1">
    <location>
        <position position="1"/>
    </location>
</feature>
<dbReference type="EMBL" id="LAZR01060542">
    <property type="protein sequence ID" value="KKK65465.1"/>
    <property type="molecule type" value="Genomic_DNA"/>
</dbReference>
<dbReference type="AlphaFoldDB" id="A0A0F8XW37"/>
<proteinExistence type="predicted"/>
<dbReference type="InterPro" id="IPR036397">
    <property type="entry name" value="RNaseH_sf"/>
</dbReference>
<organism evidence="1">
    <name type="scientific">marine sediment metagenome</name>
    <dbReference type="NCBI Taxonomy" id="412755"/>
    <lineage>
        <taxon>unclassified sequences</taxon>
        <taxon>metagenomes</taxon>
        <taxon>ecological metagenomes</taxon>
    </lineage>
</organism>
<sequence>AYRSLIDHTSFGFDPGDRSSERVESRFDAMLQSGLLDEVRDATRDMATIDAQLSDWMDQYEADVSLYLAGSSVHFDRSGLIKTSNTRSSFINATTRWRSPYQTSK</sequence>
<dbReference type="Gene3D" id="3.30.420.10">
    <property type="entry name" value="Ribonuclease H-like superfamily/Ribonuclease H"/>
    <property type="match status" value="1"/>
</dbReference>
<dbReference type="GO" id="GO:0003676">
    <property type="term" value="F:nucleic acid binding"/>
    <property type="evidence" value="ECO:0007669"/>
    <property type="project" value="InterPro"/>
</dbReference>
<gene>
    <name evidence="1" type="ORF">LCGC14_2973870</name>
</gene>